<name>A0A0N4WGQ2_HAEPC</name>
<dbReference type="AlphaFoldDB" id="A0A0N4WGQ2"/>
<evidence type="ECO:0000256" key="2">
    <source>
        <dbReference type="SAM" id="SignalP"/>
    </source>
</evidence>
<sequence length="168" mass="16782">MRPCVLLAAVASLATSLRLDAAHGDTLDRKSPQQATHVAPHSRMRFRRQPSPYSGFGPGGPYPRGQVGGPYGGPYPGRLGGPFPGGGFGPGGPFPNGRGVYPYGGPGGPFWNGYGGPPYGGPTGPIGYPYGGPGRPYAGGAGMGPYGTGAGGGSGAQIIPNNGPGPWY</sequence>
<evidence type="ECO:0000313" key="5">
    <source>
        <dbReference type="WBParaSite" id="HPLM_0001000801-mRNA-1"/>
    </source>
</evidence>
<evidence type="ECO:0000313" key="3">
    <source>
        <dbReference type="EMBL" id="VDO38943.1"/>
    </source>
</evidence>
<gene>
    <name evidence="3" type="ORF">HPLM_LOCUS10000</name>
</gene>
<dbReference type="Proteomes" id="UP000268014">
    <property type="component" value="Unassembled WGS sequence"/>
</dbReference>
<protein>
    <submittedName>
        <fullName evidence="5">Translation initiation factor IF-2</fullName>
    </submittedName>
</protein>
<keyword evidence="2" id="KW-0732">Signal</keyword>
<reference evidence="5" key="1">
    <citation type="submission" date="2017-02" db="UniProtKB">
        <authorList>
            <consortium name="WormBaseParasite"/>
        </authorList>
    </citation>
    <scope>IDENTIFICATION</scope>
</reference>
<feature type="region of interest" description="Disordered" evidence="1">
    <location>
        <begin position="24"/>
        <end position="49"/>
    </location>
</feature>
<proteinExistence type="predicted"/>
<dbReference type="OMA" id="NNGPGPW"/>
<dbReference type="EMBL" id="UZAF01017191">
    <property type="protein sequence ID" value="VDO38943.1"/>
    <property type="molecule type" value="Genomic_DNA"/>
</dbReference>
<accession>A0A0N4WGQ2</accession>
<organism evidence="5">
    <name type="scientific">Haemonchus placei</name>
    <name type="common">Barber's pole worm</name>
    <dbReference type="NCBI Taxonomy" id="6290"/>
    <lineage>
        <taxon>Eukaryota</taxon>
        <taxon>Metazoa</taxon>
        <taxon>Ecdysozoa</taxon>
        <taxon>Nematoda</taxon>
        <taxon>Chromadorea</taxon>
        <taxon>Rhabditida</taxon>
        <taxon>Rhabditina</taxon>
        <taxon>Rhabditomorpha</taxon>
        <taxon>Strongyloidea</taxon>
        <taxon>Trichostrongylidae</taxon>
        <taxon>Haemonchus</taxon>
    </lineage>
</organism>
<dbReference type="WBParaSite" id="HPLM_0001000801-mRNA-1">
    <property type="protein sequence ID" value="HPLM_0001000801-mRNA-1"/>
    <property type="gene ID" value="HPLM_0001000801"/>
</dbReference>
<feature type="signal peptide" evidence="2">
    <location>
        <begin position="1"/>
        <end position="24"/>
    </location>
</feature>
<feature type="chain" id="PRO_5043123721" evidence="2">
    <location>
        <begin position="25"/>
        <end position="168"/>
    </location>
</feature>
<reference evidence="3 4" key="2">
    <citation type="submission" date="2018-11" db="EMBL/GenBank/DDBJ databases">
        <authorList>
            <consortium name="Pathogen Informatics"/>
        </authorList>
    </citation>
    <scope>NUCLEOTIDE SEQUENCE [LARGE SCALE GENOMIC DNA]</scope>
    <source>
        <strain evidence="3 4">MHpl1</strain>
    </source>
</reference>
<evidence type="ECO:0000313" key="4">
    <source>
        <dbReference type="Proteomes" id="UP000268014"/>
    </source>
</evidence>
<evidence type="ECO:0000256" key="1">
    <source>
        <dbReference type="SAM" id="MobiDB-lite"/>
    </source>
</evidence>
<keyword evidence="4" id="KW-1185">Reference proteome</keyword>